<proteinExistence type="predicted"/>
<dbReference type="GO" id="GO:0006811">
    <property type="term" value="P:monoatomic ion transport"/>
    <property type="evidence" value="ECO:0007669"/>
    <property type="project" value="InterPro"/>
</dbReference>
<evidence type="ECO:0000313" key="3">
    <source>
        <dbReference type="Proteomes" id="UP000054495"/>
    </source>
</evidence>
<dbReference type="InterPro" id="IPR036719">
    <property type="entry name" value="Neuro-gated_channel_TM_sf"/>
</dbReference>
<organism evidence="2 3">
    <name type="scientific">Ancylostoma ceylanicum</name>
    <dbReference type="NCBI Taxonomy" id="53326"/>
    <lineage>
        <taxon>Eukaryota</taxon>
        <taxon>Metazoa</taxon>
        <taxon>Ecdysozoa</taxon>
        <taxon>Nematoda</taxon>
        <taxon>Chromadorea</taxon>
        <taxon>Rhabditida</taxon>
        <taxon>Rhabditina</taxon>
        <taxon>Rhabditomorpha</taxon>
        <taxon>Strongyloidea</taxon>
        <taxon>Ancylostomatidae</taxon>
        <taxon>Ancylostomatinae</taxon>
        <taxon>Ancylostoma</taxon>
    </lineage>
</organism>
<dbReference type="SUPFAM" id="SSF90112">
    <property type="entry name" value="Neurotransmitter-gated ion-channel transmembrane pore"/>
    <property type="match status" value="1"/>
</dbReference>
<dbReference type="Proteomes" id="UP000054495">
    <property type="component" value="Unassembled WGS sequence"/>
</dbReference>
<name>A0A0D6M612_9BILA</name>
<keyword evidence="3" id="KW-1185">Reference proteome</keyword>
<reference evidence="2 3" key="1">
    <citation type="submission" date="2013-05" db="EMBL/GenBank/DDBJ databases">
        <title>Draft genome of the parasitic nematode Anyclostoma ceylanicum.</title>
        <authorList>
            <person name="Mitreva M."/>
        </authorList>
    </citation>
    <scope>NUCLEOTIDE SEQUENCE [LARGE SCALE GENOMIC DNA]</scope>
</reference>
<dbReference type="GO" id="GO:0016020">
    <property type="term" value="C:membrane"/>
    <property type="evidence" value="ECO:0007669"/>
    <property type="project" value="InterPro"/>
</dbReference>
<evidence type="ECO:0000256" key="1">
    <source>
        <dbReference type="SAM" id="Phobius"/>
    </source>
</evidence>
<evidence type="ECO:0000313" key="2">
    <source>
        <dbReference type="EMBL" id="EPB75322.1"/>
    </source>
</evidence>
<sequence length="105" mass="11997">MHWRFRLRQTVHFFIGGVHVQASIRILHHSSVRAHVLDNYRVMGVVLHGTESVAGSNHSRHIVTSCAHFSAMDVWMLGCISFVFGTMVELAFVCYISRCQNSVRR</sequence>
<protein>
    <submittedName>
        <fullName evidence="2">Uncharacterized protein</fullName>
    </submittedName>
</protein>
<feature type="transmembrane region" description="Helical" evidence="1">
    <location>
        <begin position="74"/>
        <end position="96"/>
    </location>
</feature>
<keyword evidence="1" id="KW-1133">Transmembrane helix</keyword>
<keyword evidence="1" id="KW-0472">Membrane</keyword>
<dbReference type="AlphaFoldDB" id="A0A0D6M612"/>
<accession>A0A0D6M612</accession>
<dbReference type="Gene3D" id="6.10.250.2810">
    <property type="match status" value="1"/>
</dbReference>
<gene>
    <name evidence="2" type="ORF">ANCCEY_05580</name>
</gene>
<dbReference type="EMBL" id="KE124906">
    <property type="protein sequence ID" value="EPB75322.1"/>
    <property type="molecule type" value="Genomic_DNA"/>
</dbReference>
<keyword evidence="1" id="KW-0812">Transmembrane</keyword>